<proteinExistence type="predicted"/>
<gene>
    <name evidence="1" type="ORF">EV644_106311</name>
</gene>
<protein>
    <submittedName>
        <fullName evidence="1">Uncharacterized protein</fullName>
    </submittedName>
</protein>
<evidence type="ECO:0000313" key="1">
    <source>
        <dbReference type="EMBL" id="TCO23003.1"/>
    </source>
</evidence>
<keyword evidence="2" id="KW-1185">Reference proteome</keyword>
<evidence type="ECO:0000313" key="2">
    <source>
        <dbReference type="Proteomes" id="UP000295818"/>
    </source>
</evidence>
<accession>A0ABY2BK72</accession>
<name>A0ABY2BK72_9ACTN</name>
<dbReference type="Proteomes" id="UP000295818">
    <property type="component" value="Unassembled WGS sequence"/>
</dbReference>
<reference evidence="1 2" key="1">
    <citation type="journal article" date="2015" name="Stand. Genomic Sci.">
        <title>Genomic Encyclopedia of Bacterial and Archaeal Type Strains, Phase III: the genomes of soil and plant-associated and newly described type strains.</title>
        <authorList>
            <person name="Whitman W.B."/>
            <person name="Woyke T."/>
            <person name="Klenk H.P."/>
            <person name="Zhou Y."/>
            <person name="Lilburn T.G."/>
            <person name="Beck B.J."/>
            <person name="De Vos P."/>
            <person name="Vandamme P."/>
            <person name="Eisen J.A."/>
            <person name="Garrity G."/>
            <person name="Hugenholtz P."/>
            <person name="Kyrpides N.C."/>
        </authorList>
    </citation>
    <scope>NUCLEOTIDE SEQUENCE [LARGE SCALE GENOMIC DNA]</scope>
    <source>
        <strain evidence="1 2">VKM Ac-2538</strain>
    </source>
</reference>
<comment type="caution">
    <text evidence="1">The sequence shown here is derived from an EMBL/GenBank/DDBJ whole genome shotgun (WGS) entry which is preliminary data.</text>
</comment>
<organism evidence="1 2">
    <name type="scientific">Kribbella orskensis</name>
    <dbReference type="NCBI Taxonomy" id="2512216"/>
    <lineage>
        <taxon>Bacteria</taxon>
        <taxon>Bacillati</taxon>
        <taxon>Actinomycetota</taxon>
        <taxon>Actinomycetes</taxon>
        <taxon>Propionibacteriales</taxon>
        <taxon>Kribbellaceae</taxon>
        <taxon>Kribbella</taxon>
    </lineage>
</organism>
<sequence>MGVLSQVHGEFGEAADEDAAPLEVLGGLGQAQVGETAEEGEQGLLQLDAGQLGAEAEVRAE</sequence>
<dbReference type="EMBL" id="SLWM01000006">
    <property type="protein sequence ID" value="TCO23003.1"/>
    <property type="molecule type" value="Genomic_DNA"/>
</dbReference>